<feature type="signal peptide" evidence="2">
    <location>
        <begin position="1"/>
        <end position="20"/>
    </location>
</feature>
<keyword evidence="2" id="KW-0732">Signal</keyword>
<dbReference type="EMBL" id="VSRR010108114">
    <property type="protein sequence ID" value="MPC96983.1"/>
    <property type="molecule type" value="Genomic_DNA"/>
</dbReference>
<name>A0A5B7JRA6_PORTR</name>
<evidence type="ECO:0000313" key="4">
    <source>
        <dbReference type="Proteomes" id="UP000324222"/>
    </source>
</evidence>
<accession>A0A5B7JRA6</accession>
<keyword evidence="4" id="KW-1185">Reference proteome</keyword>
<protein>
    <recommendedName>
        <fullName evidence="5">Secreted protein</fullName>
    </recommendedName>
</protein>
<evidence type="ECO:0000256" key="1">
    <source>
        <dbReference type="SAM" id="MobiDB-lite"/>
    </source>
</evidence>
<feature type="compositionally biased region" description="Basic residues" evidence="1">
    <location>
        <begin position="32"/>
        <end position="41"/>
    </location>
</feature>
<proteinExistence type="predicted"/>
<sequence length="100" mass="11265">MEVGLVKVGGWVRCLFVVLAQVNDRPRTQEPRRRRRSRSRSRVSGCQGARVSRCHSYRPLACFPTPPARCPHRVLSLTKTSIMKRSAPLSPRLALTVSVL</sequence>
<organism evidence="3 4">
    <name type="scientific">Portunus trituberculatus</name>
    <name type="common">Swimming crab</name>
    <name type="synonym">Neptunus trituberculatus</name>
    <dbReference type="NCBI Taxonomy" id="210409"/>
    <lineage>
        <taxon>Eukaryota</taxon>
        <taxon>Metazoa</taxon>
        <taxon>Ecdysozoa</taxon>
        <taxon>Arthropoda</taxon>
        <taxon>Crustacea</taxon>
        <taxon>Multicrustacea</taxon>
        <taxon>Malacostraca</taxon>
        <taxon>Eumalacostraca</taxon>
        <taxon>Eucarida</taxon>
        <taxon>Decapoda</taxon>
        <taxon>Pleocyemata</taxon>
        <taxon>Brachyura</taxon>
        <taxon>Eubrachyura</taxon>
        <taxon>Portunoidea</taxon>
        <taxon>Portunidae</taxon>
        <taxon>Portuninae</taxon>
        <taxon>Portunus</taxon>
    </lineage>
</organism>
<gene>
    <name evidence="3" type="ORF">E2C01_092268</name>
</gene>
<evidence type="ECO:0000256" key="2">
    <source>
        <dbReference type="SAM" id="SignalP"/>
    </source>
</evidence>
<reference evidence="3 4" key="1">
    <citation type="submission" date="2019-05" db="EMBL/GenBank/DDBJ databases">
        <title>Another draft genome of Portunus trituberculatus and its Hox gene families provides insights of decapod evolution.</title>
        <authorList>
            <person name="Jeong J.-H."/>
            <person name="Song I."/>
            <person name="Kim S."/>
            <person name="Choi T."/>
            <person name="Kim D."/>
            <person name="Ryu S."/>
            <person name="Kim W."/>
        </authorList>
    </citation>
    <scope>NUCLEOTIDE SEQUENCE [LARGE SCALE GENOMIC DNA]</scope>
    <source>
        <tissue evidence="3">Muscle</tissue>
    </source>
</reference>
<feature type="chain" id="PRO_5022866004" description="Secreted protein" evidence="2">
    <location>
        <begin position="21"/>
        <end position="100"/>
    </location>
</feature>
<comment type="caution">
    <text evidence="3">The sequence shown here is derived from an EMBL/GenBank/DDBJ whole genome shotgun (WGS) entry which is preliminary data.</text>
</comment>
<dbReference type="Proteomes" id="UP000324222">
    <property type="component" value="Unassembled WGS sequence"/>
</dbReference>
<feature type="region of interest" description="Disordered" evidence="1">
    <location>
        <begin position="25"/>
        <end position="44"/>
    </location>
</feature>
<evidence type="ECO:0000313" key="3">
    <source>
        <dbReference type="EMBL" id="MPC96983.1"/>
    </source>
</evidence>
<dbReference type="AlphaFoldDB" id="A0A5B7JRA6"/>
<evidence type="ECO:0008006" key="5">
    <source>
        <dbReference type="Google" id="ProtNLM"/>
    </source>
</evidence>